<protein>
    <submittedName>
        <fullName evidence="3">Pyridoxamine 5'-phosphate oxidase</fullName>
    </submittedName>
</protein>
<dbReference type="GO" id="GO:0005829">
    <property type="term" value="C:cytosol"/>
    <property type="evidence" value="ECO:0007669"/>
    <property type="project" value="TreeGrafter"/>
</dbReference>
<keyword evidence="1" id="KW-0560">Oxidoreductase</keyword>
<evidence type="ECO:0000256" key="1">
    <source>
        <dbReference type="ARBA" id="ARBA00023002"/>
    </source>
</evidence>
<dbReference type="Pfam" id="PF01243">
    <property type="entry name" value="PNPOx_N"/>
    <property type="match status" value="1"/>
</dbReference>
<name>A0A1H5PHF5_9ACTN</name>
<accession>A0A1H5PHF5</accession>
<evidence type="ECO:0000259" key="2">
    <source>
        <dbReference type="Pfam" id="PF01243"/>
    </source>
</evidence>
<dbReference type="PANTHER" id="PTHR35176:SF6">
    <property type="entry name" value="HEME OXYGENASE HI_0854-RELATED"/>
    <property type="match status" value="1"/>
</dbReference>
<proteinExistence type="predicted"/>
<evidence type="ECO:0000313" key="4">
    <source>
        <dbReference type="Proteomes" id="UP000181980"/>
    </source>
</evidence>
<dbReference type="OrthoDB" id="5115613at2"/>
<dbReference type="InterPro" id="IPR011576">
    <property type="entry name" value="Pyridox_Oxase_N"/>
</dbReference>
<feature type="domain" description="Pyridoxamine 5'-phosphate oxidase N-terminal" evidence="2">
    <location>
        <begin position="20"/>
        <end position="129"/>
    </location>
</feature>
<dbReference type="Proteomes" id="UP000181980">
    <property type="component" value="Unassembled WGS sequence"/>
</dbReference>
<dbReference type="RefSeq" id="WP_069110054.1">
    <property type="nucleotide sequence ID" value="NZ_FNUC01000004.1"/>
</dbReference>
<dbReference type="InterPro" id="IPR012349">
    <property type="entry name" value="Split_barrel_FMN-bd"/>
</dbReference>
<dbReference type="PANTHER" id="PTHR35176">
    <property type="entry name" value="HEME OXYGENASE HI_0854-RELATED"/>
    <property type="match status" value="1"/>
</dbReference>
<dbReference type="Gene3D" id="2.30.110.10">
    <property type="entry name" value="Electron Transport, Fmn-binding Protein, Chain A"/>
    <property type="match status" value="1"/>
</dbReference>
<dbReference type="SUPFAM" id="SSF50475">
    <property type="entry name" value="FMN-binding split barrel"/>
    <property type="match status" value="1"/>
</dbReference>
<organism evidence="3 4">
    <name type="scientific">Jiangella alba</name>
    <dbReference type="NCBI Taxonomy" id="561176"/>
    <lineage>
        <taxon>Bacteria</taxon>
        <taxon>Bacillati</taxon>
        <taxon>Actinomycetota</taxon>
        <taxon>Actinomycetes</taxon>
        <taxon>Jiangellales</taxon>
        <taxon>Jiangellaceae</taxon>
        <taxon>Jiangella</taxon>
    </lineage>
</organism>
<dbReference type="STRING" id="561176.SAMN04488561_4335"/>
<dbReference type="GO" id="GO:0070967">
    <property type="term" value="F:coenzyme F420 binding"/>
    <property type="evidence" value="ECO:0007669"/>
    <property type="project" value="TreeGrafter"/>
</dbReference>
<dbReference type="AlphaFoldDB" id="A0A1H5PHF5"/>
<dbReference type="EMBL" id="FNUC01000004">
    <property type="protein sequence ID" value="SEF13074.1"/>
    <property type="molecule type" value="Genomic_DNA"/>
</dbReference>
<reference evidence="4" key="1">
    <citation type="submission" date="2016-10" db="EMBL/GenBank/DDBJ databases">
        <authorList>
            <person name="Varghese N."/>
            <person name="Submissions S."/>
        </authorList>
    </citation>
    <scope>NUCLEOTIDE SEQUENCE [LARGE SCALE GENOMIC DNA]</scope>
    <source>
        <strain evidence="4">DSM 45237</strain>
    </source>
</reference>
<sequence length="158" mass="17171">MATWKQFEDEVPELAAIVHAQLTATKHHVLATLRADGSPRVSGTEVDFDGDHLTLGSMPEARKAHDLQRDPRYAVHNNPGDATMTVPDVKISGRAVEVTGPEFDAYQSAHAGALPPGPFHLFRLGIDEVVLAGLNDTRTGMAITLWRPGQQVRTFARA</sequence>
<dbReference type="GO" id="GO:0016627">
    <property type="term" value="F:oxidoreductase activity, acting on the CH-CH group of donors"/>
    <property type="evidence" value="ECO:0007669"/>
    <property type="project" value="TreeGrafter"/>
</dbReference>
<evidence type="ECO:0000313" key="3">
    <source>
        <dbReference type="EMBL" id="SEF13074.1"/>
    </source>
</evidence>
<dbReference type="InterPro" id="IPR052019">
    <property type="entry name" value="F420H2_bilvrd_red/Heme_oxyg"/>
</dbReference>
<gene>
    <name evidence="3" type="ORF">SAMN04488561_4335</name>
</gene>
<keyword evidence="4" id="KW-1185">Reference proteome</keyword>